<reference evidence="3 4" key="1">
    <citation type="submission" date="2019-09" db="EMBL/GenBank/DDBJ databases">
        <title>Characterization of the phylogenetic diversity of two novel species belonging to the genus Bifidobacterium: Bifidobacterium cebidarum sp. nov. and Bifidobacterium leontopitheci sp. nov.</title>
        <authorList>
            <person name="Lugli G.A."/>
            <person name="Duranti S."/>
            <person name="Milani C."/>
            <person name="Turroni F."/>
            <person name="Ventura M."/>
        </authorList>
    </citation>
    <scope>NUCLEOTIDE SEQUENCE [LARGE SCALE GENOMIC DNA]</scope>
    <source>
        <strain evidence="3 4">LMG 31469</strain>
    </source>
</reference>
<protein>
    <submittedName>
        <fullName evidence="3">Uncharacterized protein</fullName>
    </submittedName>
</protein>
<gene>
    <name evidence="3" type="ORF">F7D08_1116</name>
</gene>
<keyword evidence="4" id="KW-1185">Reference proteome</keyword>
<evidence type="ECO:0000313" key="3">
    <source>
        <dbReference type="EMBL" id="KAB7788375.1"/>
    </source>
</evidence>
<comment type="caution">
    <text evidence="3">The sequence shown here is derived from an EMBL/GenBank/DDBJ whole genome shotgun (WGS) entry which is preliminary data.</text>
</comment>
<name>A0A6I1GA20_9BIFI</name>
<sequence length="536" mass="57284">MVAEFDDDASRVNHEPEHEQQRRTAQKAMVQKALEGAAAETVQRFGSAVKEHLVAYSGTDHEAASVGGKPVPHNSLKVNAEMAGRQGVKQLAGFSAEVESTARRNADRIINGESERFKRYDAVKGKANDPIVDIVEVDAFGEILGGSQSQMKFVGSDSRALLKALKSKEYAKYRDCGVIMDIPDDYYDVLMGDGPDGIDTQIHSMQRKLDSGKLTKESSERVQQEIDKLHTIKKSLRKSGLTKREAEQAVMHPKLTAAKDVTKLAHRAGMAQAKTGALIGGGTSLVRNLVGCVNGTIEPQEAAKRVGADTATAAAFSYATAFSGTAIKGAMQNASNGYVRSLSKTNVAATLVSTTVDVSKAIAGYCRGELTAAQCIEQMGQQGLGQLGAVMGTAVATSAVSAAGVTGAAAIAAGMLGSMLGYTAAIAVYEELATALREYELAKEERIRVEQECAEAVELIRRYRSDFNTAVDTYLADKTKTFNAAFDAMDAAILANDINGYLTANASIQEALGYRPRFRTQQEFDDMMGSGEDFVL</sequence>
<dbReference type="EMBL" id="WBVS01000004">
    <property type="protein sequence ID" value="KAB7788375.1"/>
    <property type="molecule type" value="Genomic_DNA"/>
</dbReference>
<feature type="compositionally biased region" description="Basic and acidic residues" evidence="2">
    <location>
        <begin position="8"/>
        <end position="22"/>
    </location>
</feature>
<proteinExistence type="predicted"/>
<dbReference type="RefSeq" id="WP_152209712.1">
    <property type="nucleotide sequence ID" value="NZ_WBVS01000004.1"/>
</dbReference>
<keyword evidence="1" id="KW-0175">Coiled coil</keyword>
<evidence type="ECO:0000256" key="1">
    <source>
        <dbReference type="SAM" id="Coils"/>
    </source>
</evidence>
<feature type="coiled-coil region" evidence="1">
    <location>
        <begin position="432"/>
        <end position="459"/>
    </location>
</feature>
<accession>A0A6I1GA20</accession>
<dbReference type="AlphaFoldDB" id="A0A6I1GA20"/>
<organism evidence="3 4">
    <name type="scientific">Bifidobacterium cebidarum</name>
    <dbReference type="NCBI Taxonomy" id="2650773"/>
    <lineage>
        <taxon>Bacteria</taxon>
        <taxon>Bacillati</taxon>
        <taxon>Actinomycetota</taxon>
        <taxon>Actinomycetes</taxon>
        <taxon>Bifidobacteriales</taxon>
        <taxon>Bifidobacteriaceae</taxon>
        <taxon>Bifidobacterium</taxon>
    </lineage>
</organism>
<dbReference type="Proteomes" id="UP000468413">
    <property type="component" value="Unassembled WGS sequence"/>
</dbReference>
<feature type="region of interest" description="Disordered" evidence="2">
    <location>
        <begin position="1"/>
        <end position="26"/>
    </location>
</feature>
<evidence type="ECO:0000256" key="2">
    <source>
        <dbReference type="SAM" id="MobiDB-lite"/>
    </source>
</evidence>
<evidence type="ECO:0000313" key="4">
    <source>
        <dbReference type="Proteomes" id="UP000468413"/>
    </source>
</evidence>